<keyword evidence="8" id="KW-0663">Pyridoxal phosphate</keyword>
<evidence type="ECO:0000256" key="11">
    <source>
        <dbReference type="ARBA" id="ARBA00049007"/>
    </source>
</evidence>
<dbReference type="InterPro" id="IPR020578">
    <property type="entry name" value="Aminotrans_V_PyrdxlP_BS"/>
</dbReference>
<keyword evidence="9" id="KW-0718">Serine biosynthesis</keyword>
<dbReference type="InterPro" id="IPR000192">
    <property type="entry name" value="Aminotrans_V_dom"/>
</dbReference>
<comment type="catalytic activity">
    <reaction evidence="11">
        <text>O-phospho-L-serine + 2-oxoglutarate = 3-phosphooxypyruvate + L-glutamate</text>
        <dbReference type="Rhea" id="RHEA:14329"/>
        <dbReference type="ChEBI" id="CHEBI:16810"/>
        <dbReference type="ChEBI" id="CHEBI:18110"/>
        <dbReference type="ChEBI" id="CHEBI:29985"/>
        <dbReference type="ChEBI" id="CHEBI:57524"/>
        <dbReference type="EC" id="2.6.1.52"/>
    </reaction>
</comment>
<keyword evidence="7" id="KW-0808">Transferase</keyword>
<dbReference type="UniPathway" id="UPA00135">
    <property type="reaction ID" value="UER00197"/>
</dbReference>
<evidence type="ECO:0000256" key="4">
    <source>
        <dbReference type="ARBA" id="ARBA00013030"/>
    </source>
</evidence>
<comment type="pathway">
    <text evidence="2">Amino-acid biosynthesis; L-serine biosynthesis; L-serine from 3-phospho-D-glycerate: step 2/3.</text>
</comment>
<dbReference type="UniPathway" id="UPA00244">
    <property type="reaction ID" value="UER00311"/>
</dbReference>
<dbReference type="FunFam" id="3.40.640.10:FF:000010">
    <property type="entry name" value="Phosphoserine aminotransferase"/>
    <property type="match status" value="1"/>
</dbReference>
<dbReference type="HAMAP" id="MF_00160">
    <property type="entry name" value="SerC_aminotrans_5"/>
    <property type="match status" value="1"/>
</dbReference>
<reference evidence="16" key="1">
    <citation type="submission" date="2025-08" db="UniProtKB">
        <authorList>
            <consortium name="RefSeq"/>
        </authorList>
    </citation>
    <scope>IDENTIFICATION</scope>
    <source>
        <tissue evidence="16">Entire body</tissue>
    </source>
</reference>
<dbReference type="Pfam" id="PF00266">
    <property type="entry name" value="Aminotran_5"/>
    <property type="match status" value="1"/>
</dbReference>
<evidence type="ECO:0000256" key="5">
    <source>
        <dbReference type="ARBA" id="ARBA00022576"/>
    </source>
</evidence>
<dbReference type="FunCoup" id="A0A7F5QZR3">
    <property type="interactions" value="865"/>
</dbReference>
<evidence type="ECO:0000313" key="16">
    <source>
        <dbReference type="RefSeq" id="XP_025830816.1"/>
    </source>
</evidence>
<dbReference type="NCBIfam" id="NF003764">
    <property type="entry name" value="PRK05355.1"/>
    <property type="match status" value="1"/>
</dbReference>
<evidence type="ECO:0000256" key="9">
    <source>
        <dbReference type="ARBA" id="ARBA00023299"/>
    </source>
</evidence>
<dbReference type="Proteomes" id="UP000192223">
    <property type="component" value="Unplaced"/>
</dbReference>
<sequence length="370" mass="41573">MSSNINYNKRVLNFGAGPAKLPLEVSLTDLFFEFFVLRIIRKPQTLRNFFDNVLKMLIIIYLFYFRYVPDNYKILLMQGGGTGAFASVALNLMGRSGKADYLVTGIWSGKASKEAAKFGKVNLVAPKSTKPGTAPHPSTWKLDPEASYFYYCHNETVDGITIQNIRQTGNVPIVCDMSSSLMTQRVDISKYGIIFGGTQKNLGPSGVTIVIVREDLMGNPLPCCPTILDYGHVSDMNSIHNTPTTFSVYVMEKVLQWVKKNGGVEEMERRAIAKSQLLYNTIHNSNKFYSSPVDEEIRSRINIPFRVGGPNGDEKLEKLFLQGAEKLEMYQLKGHRLVGGMRASLYNAVTYEEVELLVNYMNAFQKQHSL</sequence>
<proteinExistence type="inferred from homology"/>
<dbReference type="InterPro" id="IPR015421">
    <property type="entry name" value="PyrdxlP-dep_Trfase_major"/>
</dbReference>
<feature type="transmembrane region" description="Helical" evidence="13">
    <location>
        <begin position="49"/>
        <end position="68"/>
    </location>
</feature>
<protein>
    <recommendedName>
        <fullName evidence="4">phosphoserine transaminase</fullName>
        <ecNumber evidence="4">2.6.1.52</ecNumber>
    </recommendedName>
</protein>
<dbReference type="PROSITE" id="PS00595">
    <property type="entry name" value="AA_TRANSFER_CLASS_5"/>
    <property type="match status" value="1"/>
</dbReference>
<keyword evidence="13" id="KW-0812">Transmembrane</keyword>
<name>A0A7F5QZR3_AGRPL</name>
<evidence type="ECO:0000256" key="8">
    <source>
        <dbReference type="ARBA" id="ARBA00022898"/>
    </source>
</evidence>
<dbReference type="Gene3D" id="3.90.1150.10">
    <property type="entry name" value="Aspartate Aminotransferase, domain 1"/>
    <property type="match status" value="1"/>
</dbReference>
<comment type="cofactor">
    <cofactor evidence="1 12">
        <name>pyridoxal 5'-phosphate</name>
        <dbReference type="ChEBI" id="CHEBI:597326"/>
    </cofactor>
</comment>
<keyword evidence="6" id="KW-0028">Amino-acid biosynthesis</keyword>
<dbReference type="EC" id="2.6.1.52" evidence="4"/>
<keyword evidence="15" id="KW-1185">Reference proteome</keyword>
<evidence type="ECO:0000256" key="13">
    <source>
        <dbReference type="SAM" id="Phobius"/>
    </source>
</evidence>
<evidence type="ECO:0000256" key="6">
    <source>
        <dbReference type="ARBA" id="ARBA00022605"/>
    </source>
</evidence>
<dbReference type="Gene3D" id="3.40.640.10">
    <property type="entry name" value="Type I PLP-dependent aspartate aminotransferase-like (Major domain)"/>
    <property type="match status" value="1"/>
</dbReference>
<dbReference type="PANTHER" id="PTHR43247">
    <property type="entry name" value="PHOSPHOSERINE AMINOTRANSFERASE"/>
    <property type="match status" value="1"/>
</dbReference>
<dbReference type="KEGG" id="apln:108735718"/>
<dbReference type="GO" id="GO:0004648">
    <property type="term" value="F:O-phospho-L-serine:2-oxoglutarate aminotransferase activity"/>
    <property type="evidence" value="ECO:0007669"/>
    <property type="project" value="UniProtKB-EC"/>
</dbReference>
<dbReference type="SUPFAM" id="SSF53383">
    <property type="entry name" value="PLP-dependent transferases"/>
    <property type="match status" value="1"/>
</dbReference>
<dbReference type="FunFam" id="3.90.1150.10:FF:000006">
    <property type="entry name" value="Phosphoserine aminotransferase"/>
    <property type="match status" value="1"/>
</dbReference>
<feature type="domain" description="Aminotransferase class V" evidence="14">
    <location>
        <begin position="68"/>
        <end position="357"/>
    </location>
</feature>
<dbReference type="GO" id="GO:0030170">
    <property type="term" value="F:pyridoxal phosphate binding"/>
    <property type="evidence" value="ECO:0007669"/>
    <property type="project" value="TreeGrafter"/>
</dbReference>
<dbReference type="PIRSF" id="PIRSF000525">
    <property type="entry name" value="SerC"/>
    <property type="match status" value="1"/>
</dbReference>
<dbReference type="InParanoid" id="A0A7F5QZR3"/>
<comment type="similarity">
    <text evidence="3">Belongs to the class-V pyridoxal-phosphate-dependent aminotransferase family. SerC subfamily.</text>
</comment>
<gene>
    <name evidence="16" type="primary">LOC108735718</name>
</gene>
<keyword evidence="13" id="KW-1133">Transmembrane helix</keyword>
<evidence type="ECO:0000256" key="7">
    <source>
        <dbReference type="ARBA" id="ARBA00022679"/>
    </source>
</evidence>
<evidence type="ECO:0000256" key="3">
    <source>
        <dbReference type="ARBA" id="ARBA00006904"/>
    </source>
</evidence>
<evidence type="ECO:0000256" key="1">
    <source>
        <dbReference type="ARBA" id="ARBA00001933"/>
    </source>
</evidence>
<evidence type="ECO:0000256" key="12">
    <source>
        <dbReference type="RuleBase" id="RU004504"/>
    </source>
</evidence>
<accession>A0A7F5QZR3</accession>
<dbReference type="InterPro" id="IPR015422">
    <property type="entry name" value="PyrdxlP-dep_Trfase_small"/>
</dbReference>
<keyword evidence="13" id="KW-0472">Membrane</keyword>
<dbReference type="GeneID" id="108735718"/>
<dbReference type="GO" id="GO:0006564">
    <property type="term" value="P:L-serine biosynthetic process"/>
    <property type="evidence" value="ECO:0007669"/>
    <property type="project" value="UniProtKB-KW"/>
</dbReference>
<evidence type="ECO:0000259" key="14">
    <source>
        <dbReference type="Pfam" id="PF00266"/>
    </source>
</evidence>
<organism evidence="15 16">
    <name type="scientific">Agrilus planipennis</name>
    <name type="common">Emerald ash borer</name>
    <name type="synonym">Agrilus marcopoli</name>
    <dbReference type="NCBI Taxonomy" id="224129"/>
    <lineage>
        <taxon>Eukaryota</taxon>
        <taxon>Metazoa</taxon>
        <taxon>Ecdysozoa</taxon>
        <taxon>Arthropoda</taxon>
        <taxon>Hexapoda</taxon>
        <taxon>Insecta</taxon>
        <taxon>Pterygota</taxon>
        <taxon>Neoptera</taxon>
        <taxon>Endopterygota</taxon>
        <taxon>Coleoptera</taxon>
        <taxon>Polyphaga</taxon>
        <taxon>Elateriformia</taxon>
        <taxon>Buprestoidea</taxon>
        <taxon>Buprestidae</taxon>
        <taxon>Agrilinae</taxon>
        <taxon>Agrilus</taxon>
    </lineage>
</organism>
<dbReference type="GO" id="GO:0005737">
    <property type="term" value="C:cytoplasm"/>
    <property type="evidence" value="ECO:0007669"/>
    <property type="project" value="TreeGrafter"/>
</dbReference>
<evidence type="ECO:0000256" key="2">
    <source>
        <dbReference type="ARBA" id="ARBA00005099"/>
    </source>
</evidence>
<dbReference type="PANTHER" id="PTHR43247:SF1">
    <property type="entry name" value="PHOSPHOSERINE AMINOTRANSFERASE"/>
    <property type="match status" value="1"/>
</dbReference>
<dbReference type="RefSeq" id="XP_025830816.1">
    <property type="nucleotide sequence ID" value="XM_025975031.1"/>
</dbReference>
<evidence type="ECO:0000313" key="15">
    <source>
        <dbReference type="Proteomes" id="UP000192223"/>
    </source>
</evidence>
<comment type="catalytic activity">
    <reaction evidence="10">
        <text>4-(phosphooxy)-L-threonine + 2-oxoglutarate = (R)-3-hydroxy-2-oxo-4-phosphooxybutanoate + L-glutamate</text>
        <dbReference type="Rhea" id="RHEA:16573"/>
        <dbReference type="ChEBI" id="CHEBI:16810"/>
        <dbReference type="ChEBI" id="CHEBI:29985"/>
        <dbReference type="ChEBI" id="CHEBI:58452"/>
        <dbReference type="ChEBI" id="CHEBI:58538"/>
        <dbReference type="EC" id="2.6.1.52"/>
    </reaction>
</comment>
<dbReference type="InterPro" id="IPR022278">
    <property type="entry name" value="Pser_aminoTfrase"/>
</dbReference>
<dbReference type="AlphaFoldDB" id="A0A7F5QZR3"/>
<dbReference type="OrthoDB" id="1703350at2759"/>
<dbReference type="InterPro" id="IPR015424">
    <property type="entry name" value="PyrdxlP-dep_Trfase"/>
</dbReference>
<keyword evidence="5 16" id="KW-0032">Aminotransferase</keyword>
<evidence type="ECO:0000256" key="10">
    <source>
        <dbReference type="ARBA" id="ARBA00047630"/>
    </source>
</evidence>